<dbReference type="AlphaFoldDB" id="A0A2K3PJE4"/>
<protein>
    <submittedName>
        <fullName evidence="1">Uncharacterized protein</fullName>
    </submittedName>
</protein>
<gene>
    <name evidence="1" type="ORF">L195_g012105</name>
</gene>
<reference evidence="1 2" key="2">
    <citation type="journal article" date="2017" name="Front. Plant Sci.">
        <title>Gene Classification and Mining of Molecular Markers Useful in Red Clover (Trifolium pratense) Breeding.</title>
        <authorList>
            <person name="Istvanek J."/>
            <person name="Dluhosova J."/>
            <person name="Dluhos P."/>
            <person name="Patkova L."/>
            <person name="Nedelnik J."/>
            <person name="Repkova J."/>
        </authorList>
    </citation>
    <scope>NUCLEOTIDE SEQUENCE [LARGE SCALE GENOMIC DNA]</scope>
    <source>
        <strain evidence="2">cv. Tatra</strain>
        <tissue evidence="1">Young leaves</tissue>
    </source>
</reference>
<dbReference type="EMBL" id="ASHM01007649">
    <property type="protein sequence ID" value="PNY15410.1"/>
    <property type="molecule type" value="Genomic_DNA"/>
</dbReference>
<name>A0A2K3PJE4_TRIPR</name>
<dbReference type="Proteomes" id="UP000236291">
    <property type="component" value="Unassembled WGS sequence"/>
</dbReference>
<proteinExistence type="predicted"/>
<sequence length="58" mass="6589">MMKMSFVGEGLGLAMRSMIFTVVLGFLENLIDCTLHLYTSQVYDDISVAARKVMHYLQ</sequence>
<accession>A0A2K3PJE4</accession>
<comment type="caution">
    <text evidence="1">The sequence shown here is derived from an EMBL/GenBank/DDBJ whole genome shotgun (WGS) entry which is preliminary data.</text>
</comment>
<organism evidence="1 2">
    <name type="scientific">Trifolium pratense</name>
    <name type="common">Red clover</name>
    <dbReference type="NCBI Taxonomy" id="57577"/>
    <lineage>
        <taxon>Eukaryota</taxon>
        <taxon>Viridiplantae</taxon>
        <taxon>Streptophyta</taxon>
        <taxon>Embryophyta</taxon>
        <taxon>Tracheophyta</taxon>
        <taxon>Spermatophyta</taxon>
        <taxon>Magnoliopsida</taxon>
        <taxon>eudicotyledons</taxon>
        <taxon>Gunneridae</taxon>
        <taxon>Pentapetalae</taxon>
        <taxon>rosids</taxon>
        <taxon>fabids</taxon>
        <taxon>Fabales</taxon>
        <taxon>Fabaceae</taxon>
        <taxon>Papilionoideae</taxon>
        <taxon>50 kb inversion clade</taxon>
        <taxon>NPAAA clade</taxon>
        <taxon>Hologalegina</taxon>
        <taxon>IRL clade</taxon>
        <taxon>Trifolieae</taxon>
        <taxon>Trifolium</taxon>
    </lineage>
</organism>
<evidence type="ECO:0000313" key="1">
    <source>
        <dbReference type="EMBL" id="PNY15410.1"/>
    </source>
</evidence>
<evidence type="ECO:0000313" key="2">
    <source>
        <dbReference type="Proteomes" id="UP000236291"/>
    </source>
</evidence>
<reference evidence="1 2" key="1">
    <citation type="journal article" date="2014" name="Am. J. Bot.">
        <title>Genome assembly and annotation for red clover (Trifolium pratense; Fabaceae).</title>
        <authorList>
            <person name="Istvanek J."/>
            <person name="Jaros M."/>
            <person name="Krenek A."/>
            <person name="Repkova J."/>
        </authorList>
    </citation>
    <scope>NUCLEOTIDE SEQUENCE [LARGE SCALE GENOMIC DNA]</scope>
    <source>
        <strain evidence="2">cv. Tatra</strain>
        <tissue evidence="1">Young leaves</tissue>
    </source>
</reference>